<dbReference type="SUPFAM" id="SSF53850">
    <property type="entry name" value="Periplasmic binding protein-like II"/>
    <property type="match status" value="1"/>
</dbReference>
<accession>A0ABY7H709</accession>
<proteinExistence type="predicted"/>
<dbReference type="EMBL" id="CP114040">
    <property type="protein sequence ID" value="WAS94880.1"/>
    <property type="molecule type" value="Genomic_DNA"/>
</dbReference>
<keyword evidence="3" id="KW-1185">Reference proteome</keyword>
<evidence type="ECO:0000313" key="2">
    <source>
        <dbReference type="EMBL" id="WAS94880.1"/>
    </source>
</evidence>
<dbReference type="PROSITE" id="PS51257">
    <property type="entry name" value="PROKAR_LIPOPROTEIN"/>
    <property type="match status" value="1"/>
</dbReference>
<dbReference type="RefSeq" id="WP_269037215.1">
    <property type="nucleotide sequence ID" value="NZ_CP114040.1"/>
</dbReference>
<evidence type="ECO:0000313" key="3">
    <source>
        <dbReference type="Proteomes" id="UP001164459"/>
    </source>
</evidence>
<evidence type="ECO:0000259" key="1">
    <source>
        <dbReference type="Pfam" id="PF00497"/>
    </source>
</evidence>
<dbReference type="Gene3D" id="3.40.190.10">
    <property type="entry name" value="Periplasmic binding protein-like II"/>
    <property type="match status" value="1"/>
</dbReference>
<dbReference type="Proteomes" id="UP001164459">
    <property type="component" value="Chromosome"/>
</dbReference>
<reference evidence="2" key="1">
    <citation type="submission" date="2022-11" db="EMBL/GenBank/DDBJ databases">
        <title>Minimal conservation of predation-associated metabolite biosynthetic gene clusters underscores biosynthetic potential of Myxococcota including descriptions for ten novel species: Archangium lansinium sp. nov., Myxococcus landrumus sp. nov., Nannocystis bai.</title>
        <authorList>
            <person name="Ahearne A."/>
            <person name="Stevens C."/>
            <person name="Dowd S."/>
        </authorList>
    </citation>
    <scope>NUCLEOTIDE SEQUENCE</scope>
    <source>
        <strain evidence="2">Fl3</strain>
    </source>
</reference>
<organism evidence="2 3">
    <name type="scientific">Nannocystis punicea</name>
    <dbReference type="NCBI Taxonomy" id="2995304"/>
    <lineage>
        <taxon>Bacteria</taxon>
        <taxon>Pseudomonadati</taxon>
        <taxon>Myxococcota</taxon>
        <taxon>Polyangia</taxon>
        <taxon>Nannocystales</taxon>
        <taxon>Nannocystaceae</taxon>
        <taxon>Nannocystis</taxon>
    </lineage>
</organism>
<dbReference type="InterPro" id="IPR001638">
    <property type="entry name" value="Solute-binding_3/MltF_N"/>
</dbReference>
<gene>
    <name evidence="2" type="ORF">O0S08_01855</name>
</gene>
<sequence>MRSSTPERLAAAAWLACSCGLPRDPELTGERVGLHGVRVGVVLEPPWACQRPDRPLAGAEVDLVREFARARGLDLTFTIGGETRLLAALRRFEFDLVIGGLVADSPYDDVGFTRAYHRTIDGEHVFAVPPGENAWTMQLEAYLAGADIDVALARGRKECGDS</sequence>
<dbReference type="Pfam" id="PF00497">
    <property type="entry name" value="SBP_bac_3"/>
    <property type="match status" value="1"/>
</dbReference>
<name>A0ABY7H709_9BACT</name>
<protein>
    <submittedName>
        <fullName evidence="2">Transporter substrate-binding domain-containing protein</fullName>
    </submittedName>
</protein>
<feature type="domain" description="Solute-binding protein family 3/N-terminal" evidence="1">
    <location>
        <begin position="38"/>
        <end position="116"/>
    </location>
</feature>